<dbReference type="InterPro" id="IPR050834">
    <property type="entry name" value="Glycosyltransf_2"/>
</dbReference>
<sequence length="283" mass="33172">MKEKIVSVIIPTYNRENWIKEAVESIFCQSYSNYEIIVVDDGSTDNTKRVLAPFKSKIRYVFQPTSGPSSARNKGLQLSRGEWIAFLDSDDVWRPEKLEKQMDVLQKEPEFKVCYTDEVWIRNGKFVNPRKRHTKYSGWIYPYCLPLCIISPSSVVIHRSVFEEVGYFDTSLPVAEDYDLWLRISSRYPIKLVPEKLIIKRGGHPDQLSKKYWGIDRFRIIALEKMLRKNYLPVNWRIATLKELAKKASIVAEGCRKRGKWKEYHCYATKAKEAEKEIAYLLS</sequence>
<dbReference type="PANTHER" id="PTHR43685:SF2">
    <property type="entry name" value="GLYCOSYLTRANSFERASE 2-LIKE DOMAIN-CONTAINING PROTEIN"/>
    <property type="match status" value="1"/>
</dbReference>
<dbReference type="AlphaFoldDB" id="A0A662DEM9"/>
<dbReference type="InterPro" id="IPR001173">
    <property type="entry name" value="Glyco_trans_2-like"/>
</dbReference>
<dbReference type="Gene3D" id="3.90.550.10">
    <property type="entry name" value="Spore Coat Polysaccharide Biosynthesis Protein SpsA, Chain A"/>
    <property type="match status" value="1"/>
</dbReference>
<comment type="caution">
    <text evidence="2">The sequence shown here is derived from an EMBL/GenBank/DDBJ whole genome shotgun (WGS) entry which is preliminary data.</text>
</comment>
<evidence type="ECO:0000259" key="1">
    <source>
        <dbReference type="Pfam" id="PF00535"/>
    </source>
</evidence>
<keyword evidence="2" id="KW-0808">Transferase</keyword>
<feature type="domain" description="Glycosyltransferase 2-like" evidence="1">
    <location>
        <begin position="7"/>
        <end position="163"/>
    </location>
</feature>
<protein>
    <submittedName>
        <fullName evidence="2">Glycosyltransferase family 2 protein</fullName>
    </submittedName>
</protein>
<dbReference type="Pfam" id="PF00535">
    <property type="entry name" value="Glycos_transf_2"/>
    <property type="match status" value="1"/>
</dbReference>
<dbReference type="Proteomes" id="UP000280417">
    <property type="component" value="Unassembled WGS sequence"/>
</dbReference>
<dbReference type="PANTHER" id="PTHR43685">
    <property type="entry name" value="GLYCOSYLTRANSFERASE"/>
    <property type="match status" value="1"/>
</dbReference>
<evidence type="ECO:0000313" key="2">
    <source>
        <dbReference type="EMBL" id="RLE12773.1"/>
    </source>
</evidence>
<name>A0A662DEM9_UNCAE</name>
<dbReference type="GO" id="GO:0016740">
    <property type="term" value="F:transferase activity"/>
    <property type="evidence" value="ECO:0007669"/>
    <property type="project" value="UniProtKB-KW"/>
</dbReference>
<dbReference type="EMBL" id="QMQA01000140">
    <property type="protein sequence ID" value="RLE12773.1"/>
    <property type="molecule type" value="Genomic_DNA"/>
</dbReference>
<gene>
    <name evidence="2" type="ORF">DRJ04_05570</name>
</gene>
<accession>A0A662DEM9</accession>
<proteinExistence type="predicted"/>
<dbReference type="SUPFAM" id="SSF53448">
    <property type="entry name" value="Nucleotide-diphospho-sugar transferases"/>
    <property type="match status" value="1"/>
</dbReference>
<reference evidence="2 3" key="1">
    <citation type="submission" date="2018-06" db="EMBL/GenBank/DDBJ databases">
        <title>Extensive metabolic versatility and redundancy in microbially diverse, dynamic hydrothermal sediments.</title>
        <authorList>
            <person name="Dombrowski N."/>
            <person name="Teske A."/>
            <person name="Baker B.J."/>
        </authorList>
    </citation>
    <scope>NUCLEOTIDE SEQUENCE [LARGE SCALE GENOMIC DNA]</scope>
    <source>
        <strain evidence="2">B3_G15</strain>
    </source>
</reference>
<evidence type="ECO:0000313" key="3">
    <source>
        <dbReference type="Proteomes" id="UP000280417"/>
    </source>
</evidence>
<organism evidence="2 3">
    <name type="scientific">Aerophobetes bacterium</name>
    <dbReference type="NCBI Taxonomy" id="2030807"/>
    <lineage>
        <taxon>Bacteria</taxon>
        <taxon>Candidatus Aerophobota</taxon>
    </lineage>
</organism>
<dbReference type="InterPro" id="IPR029044">
    <property type="entry name" value="Nucleotide-diphossugar_trans"/>
</dbReference>